<feature type="region of interest" description="Disordered" evidence="5">
    <location>
        <begin position="544"/>
        <end position="758"/>
    </location>
</feature>
<keyword evidence="3" id="KW-0539">Nucleus</keyword>
<evidence type="ECO:0000256" key="1">
    <source>
        <dbReference type="ARBA" id="ARBA00004604"/>
    </source>
</evidence>
<feature type="compositionally biased region" description="Polar residues" evidence="5">
    <location>
        <begin position="580"/>
        <end position="594"/>
    </location>
</feature>
<keyword evidence="2" id="KW-0597">Phosphoprotein</keyword>
<organism evidence="6 7">
    <name type="scientific">Cryptococcus gattii EJB2</name>
    <dbReference type="NCBI Taxonomy" id="1296103"/>
    <lineage>
        <taxon>Eukaryota</taxon>
        <taxon>Fungi</taxon>
        <taxon>Dikarya</taxon>
        <taxon>Basidiomycota</taxon>
        <taxon>Agaricomycotina</taxon>
        <taxon>Tremellomycetes</taxon>
        <taxon>Tremellales</taxon>
        <taxon>Cryptococcaceae</taxon>
        <taxon>Cryptococcus</taxon>
        <taxon>Cryptococcus gattii species complex</taxon>
    </lineage>
</organism>
<dbReference type="EMBL" id="KN848771">
    <property type="protein sequence ID" value="KIR76824.1"/>
    <property type="molecule type" value="Genomic_DNA"/>
</dbReference>
<evidence type="ECO:0000256" key="4">
    <source>
        <dbReference type="SAM" id="Coils"/>
    </source>
</evidence>
<feature type="compositionally biased region" description="Acidic residues" evidence="5">
    <location>
        <begin position="555"/>
        <end position="569"/>
    </location>
</feature>
<feature type="compositionally biased region" description="Basic and acidic residues" evidence="5">
    <location>
        <begin position="117"/>
        <end position="130"/>
    </location>
</feature>
<dbReference type="PANTHER" id="PTHR14150">
    <property type="entry name" value="U3 SMALL NUCLEOLAR RNA-ASSOCIATED PROTEIN 14"/>
    <property type="match status" value="1"/>
</dbReference>
<feature type="compositionally biased region" description="Basic and acidic residues" evidence="5">
    <location>
        <begin position="59"/>
        <end position="71"/>
    </location>
</feature>
<accession>A0ABR5BND3</accession>
<comment type="subcellular location">
    <subcellularLocation>
        <location evidence="1">Nucleus</location>
        <location evidence="1">Nucleolus</location>
    </subcellularLocation>
</comment>
<feature type="compositionally biased region" description="Pro residues" evidence="5">
    <location>
        <begin position="667"/>
        <end position="677"/>
    </location>
</feature>
<sequence length="1028" mass="114533">MARQSKPFTASTVSQEKPKKQVIKKKRLDPANAYTYLPSLPKRHRTSAFQNSLSYEELQQAKESSKGRHNDEDDEESMQERVRKVAMMIASEGPQEVDSEESEVDSDEAWESDGSDEERWGDVFKELEKGKGKKKAKDVVRKPAKPLTVNLDESDGEAPKKTAKKSSAPTPPESAEEDEDEDEGEEEDEGVQEDEGEDEDEDEEMSDEEDDFEDDDQDEDELLELSDEDEDPDMLADLDAFVDQLAASDKKRKATETDNDSSAEQKKRRVLPVKSRQEVKDDAALKSNQKLDISSLISSHPSLASASALIKPTKPSSTKSILKGGVLAAPLPTVQQERLDREAAYAQTKTEGQKWSTLMKRVKEAEHLSFPLQAKERGGVKSANEILAGFKPQNEMESAVQALLNKANLTEDELTKHEDLQMEAREMTEEEIKARRAELRYQRELLFRAEAKAKRVAKIKSKTFRKLARKRAAKENPEMALEDLERLDPEAAQIEREKIERERAIERATLRHGAKNRWARGVGGEADEDGRIAKEAMLDMKEKLLRKIQGKDEGSSSEDESEDEDEDEETVKAKAFDQLAQLSADSGTTSQTQGKKGLMQMKFMQKAQERRMKEVAEQEKDARMQIELFGEDGEREEESGSESDEEPAVVNVGGNEGRLKFTGPTPGTNPPESPALPTPSGQDPIPAPKLKSIFARVPSPPTEESNPWLTSTSSSGPSRKRHAQLGSQLSNETKAVKSIKKASKRREDEEEDEKVDIDVEAPIASKSMEISSKIGKAKSKAPAAAVTAQTAQAEEQDEDEEITDLLPANGVKAFKQRDLVAEAFAGDNVVEDFAAEKARQIEADAPKVEDTSLPGWGSWGGKGAKKRKTNPKFLVKTAGIEPTARKDFAHSNVIITEKKDRKASQFQLKDLPYPYTSKEQYEKSFEVPVGNEWNSRSGFQRGTLPRVVKKVSLTHDNGFIRKADQLCSLEPLSNRSGGCSRSRILCNVSCASIMLVYIRSSSFLQVRTVSFSYASYTISIPFFFSPEL</sequence>
<protein>
    <submittedName>
        <fullName evidence="6">U3 small nucleolar RNA-associated protein 14</fullName>
    </submittedName>
</protein>
<reference evidence="6 7" key="1">
    <citation type="submission" date="2015-01" db="EMBL/GenBank/DDBJ databases">
        <title>The Genome Sequence of Cryptococcus gattii EJB2.</title>
        <authorList>
            <consortium name="The Broad Institute Genomics Platform"/>
            <person name="Cuomo C."/>
            <person name="Litvintseva A."/>
            <person name="Chen Y."/>
            <person name="Heitman J."/>
            <person name="Sun S."/>
            <person name="Springer D."/>
            <person name="Dromer F."/>
            <person name="Young S."/>
            <person name="Zeng Q."/>
            <person name="Gargeya S."/>
            <person name="Abouelleil A."/>
            <person name="Alvarado L."/>
            <person name="Chapman S.B."/>
            <person name="Gainer-Dewar J."/>
            <person name="Goldberg J."/>
            <person name="Griggs A."/>
            <person name="Gujja S."/>
            <person name="Hansen M."/>
            <person name="Howarth C."/>
            <person name="Imamovic A."/>
            <person name="Larimer J."/>
            <person name="Murphy C."/>
            <person name="Naylor J."/>
            <person name="Pearson M."/>
            <person name="Priest M."/>
            <person name="Roberts A."/>
            <person name="Saif S."/>
            <person name="Shea T."/>
            <person name="Sykes S."/>
            <person name="Wortman J."/>
            <person name="Nusbaum C."/>
            <person name="Birren B."/>
        </authorList>
    </citation>
    <scope>NUCLEOTIDE SEQUENCE [LARGE SCALE GENOMIC DNA]</scope>
    <source>
        <strain evidence="6 7">EJB2</strain>
    </source>
</reference>
<dbReference type="InterPro" id="IPR006709">
    <property type="entry name" value="SSU_processome_Utp14"/>
</dbReference>
<dbReference type="PANTHER" id="PTHR14150:SF12">
    <property type="entry name" value="U3 SMALL NUCLEOLAR RNA-ASSOCIATED PROTEIN 14 HOMOLOG A"/>
    <property type="match status" value="1"/>
</dbReference>
<evidence type="ECO:0000313" key="6">
    <source>
        <dbReference type="EMBL" id="KIR76824.1"/>
    </source>
</evidence>
<dbReference type="Pfam" id="PF04615">
    <property type="entry name" value="Utp14"/>
    <property type="match status" value="1"/>
</dbReference>
<keyword evidence="4" id="KW-0175">Coiled coil</keyword>
<feature type="coiled-coil region" evidence="4">
    <location>
        <begin position="393"/>
        <end position="440"/>
    </location>
</feature>
<feature type="compositionally biased region" description="Polar residues" evidence="5">
    <location>
        <begin position="1"/>
        <end position="15"/>
    </location>
</feature>
<feature type="compositionally biased region" description="Acidic residues" evidence="5">
    <location>
        <begin position="174"/>
        <end position="236"/>
    </location>
</feature>
<feature type="compositionally biased region" description="Acidic residues" evidence="5">
    <location>
        <begin position="95"/>
        <end position="116"/>
    </location>
</feature>
<name>A0ABR5BND3_9TREE</name>
<keyword evidence="7" id="KW-1185">Reference proteome</keyword>
<proteinExistence type="predicted"/>
<dbReference type="Proteomes" id="UP000054272">
    <property type="component" value="Unassembled WGS sequence"/>
</dbReference>
<evidence type="ECO:0000256" key="3">
    <source>
        <dbReference type="ARBA" id="ARBA00023242"/>
    </source>
</evidence>
<feature type="compositionally biased region" description="Acidic residues" evidence="5">
    <location>
        <begin position="748"/>
        <end position="758"/>
    </location>
</feature>
<feature type="region of interest" description="Disordered" evidence="5">
    <location>
        <begin position="1"/>
        <end position="283"/>
    </location>
</feature>
<evidence type="ECO:0000256" key="2">
    <source>
        <dbReference type="ARBA" id="ARBA00022553"/>
    </source>
</evidence>
<evidence type="ECO:0000313" key="7">
    <source>
        <dbReference type="Proteomes" id="UP000054272"/>
    </source>
</evidence>
<feature type="compositionally biased region" description="Acidic residues" evidence="5">
    <location>
        <begin position="629"/>
        <end position="647"/>
    </location>
</feature>
<gene>
    <name evidence="6" type="ORF">I306_06198</name>
</gene>
<feature type="compositionally biased region" description="Polar residues" evidence="5">
    <location>
        <begin position="702"/>
        <end position="717"/>
    </location>
</feature>
<feature type="compositionally biased region" description="Basic and acidic residues" evidence="5">
    <location>
        <begin position="544"/>
        <end position="554"/>
    </location>
</feature>
<feature type="compositionally biased region" description="Basic and acidic residues" evidence="5">
    <location>
        <begin position="607"/>
        <end position="624"/>
    </location>
</feature>
<evidence type="ECO:0000256" key="5">
    <source>
        <dbReference type="SAM" id="MobiDB-lite"/>
    </source>
</evidence>